<protein>
    <recommendedName>
        <fullName evidence="1">SRA1/Sec31 domain-containing protein</fullName>
    </recommendedName>
</protein>
<reference evidence="3" key="1">
    <citation type="submission" date="2015-12" db="EMBL/GenBank/DDBJ databases">
        <title>De novo transcriptome assembly of four potential Pierce s Disease insect vectors from Arizona vineyards.</title>
        <authorList>
            <person name="Tassone E.E."/>
        </authorList>
    </citation>
    <scope>NUCLEOTIDE SEQUENCE</scope>
</reference>
<dbReference type="Gene3D" id="1.20.940.10">
    <property type="entry name" value="Functional domain of the splicing factor Prp18"/>
    <property type="match status" value="1"/>
</dbReference>
<dbReference type="Pfam" id="PF07304">
    <property type="entry name" value="SRA1"/>
    <property type="match status" value="1"/>
</dbReference>
<dbReference type="AlphaFoldDB" id="A0A1B6E3I7"/>
<proteinExistence type="predicted"/>
<dbReference type="GO" id="GO:0005634">
    <property type="term" value="C:nucleus"/>
    <property type="evidence" value="ECO:0007669"/>
    <property type="project" value="TreeGrafter"/>
</dbReference>
<organism evidence="3">
    <name type="scientific">Clastoptera arizonana</name>
    <name type="common">Arizona spittle bug</name>
    <dbReference type="NCBI Taxonomy" id="38151"/>
    <lineage>
        <taxon>Eukaryota</taxon>
        <taxon>Metazoa</taxon>
        <taxon>Ecdysozoa</taxon>
        <taxon>Arthropoda</taxon>
        <taxon>Hexapoda</taxon>
        <taxon>Insecta</taxon>
        <taxon>Pterygota</taxon>
        <taxon>Neoptera</taxon>
        <taxon>Paraneoptera</taxon>
        <taxon>Hemiptera</taxon>
        <taxon>Auchenorrhyncha</taxon>
        <taxon>Cercopoidea</taxon>
        <taxon>Clastopteridae</taxon>
        <taxon>Clastoptera</taxon>
    </lineage>
</organism>
<feature type="domain" description="SRA1/Sec31" evidence="1">
    <location>
        <begin position="70"/>
        <end position="196"/>
    </location>
</feature>
<dbReference type="GO" id="GO:0006357">
    <property type="term" value="P:regulation of transcription by RNA polymerase II"/>
    <property type="evidence" value="ECO:0007669"/>
    <property type="project" value="InterPro"/>
</dbReference>
<dbReference type="GO" id="GO:0003713">
    <property type="term" value="F:transcription coactivator activity"/>
    <property type="evidence" value="ECO:0007669"/>
    <property type="project" value="InterPro"/>
</dbReference>
<dbReference type="PANTHER" id="PTHR18834:SF2">
    <property type="entry name" value="STEROID RECEPTOR RNA ACTIVATOR 1"/>
    <property type="match status" value="1"/>
</dbReference>
<dbReference type="InterPro" id="IPR009917">
    <property type="entry name" value="SRA1/Sec31"/>
</dbReference>
<dbReference type="InterPro" id="IPR040243">
    <property type="entry name" value="Steroid_recept_RNA_1"/>
</dbReference>
<evidence type="ECO:0000313" key="3">
    <source>
        <dbReference type="EMBL" id="JAS32490.1"/>
    </source>
</evidence>
<name>A0A1B6E3I7_9HEMI</name>
<dbReference type="EMBL" id="GEDC01019432">
    <property type="protein sequence ID" value="JAS17866.1"/>
    <property type="molecule type" value="Transcribed_RNA"/>
</dbReference>
<gene>
    <name evidence="2" type="ORF">g.11479</name>
    <name evidence="3" type="ORF">g.11480</name>
</gene>
<sequence length="199" mass="22531">MEKKGTNYDPGWNDPPLFTYDEVKAQLKSSKPKNILNKRISFPLDPATSTSSTPFIDPTLPPKPGETCHPPPTIATARVYKNKDIINSSSDKLEDQSSCQFNSEETLSCVIVNLNFILNSETLKIQNKNDIERRLDIMKKMWLEGKFNNDIETRLLRLSEAVRNRDLAVANELQIGLMVDHPSLCSSWMSGVRHLIQLS</sequence>
<dbReference type="PANTHER" id="PTHR18834">
    <property type="entry name" value="STEROID RECEPTOR RNA ACTIVATOR 1"/>
    <property type="match status" value="1"/>
</dbReference>
<evidence type="ECO:0000259" key="1">
    <source>
        <dbReference type="Pfam" id="PF07304"/>
    </source>
</evidence>
<accession>A0A1B6E3I7</accession>
<evidence type="ECO:0000313" key="2">
    <source>
        <dbReference type="EMBL" id="JAS17866.1"/>
    </source>
</evidence>
<dbReference type="EMBL" id="GEDC01004808">
    <property type="protein sequence ID" value="JAS32490.1"/>
    <property type="molecule type" value="Transcribed_RNA"/>
</dbReference>